<evidence type="ECO:0000256" key="1">
    <source>
        <dbReference type="ARBA" id="ARBA00004202"/>
    </source>
</evidence>
<keyword evidence="8 11" id="KW-0067">ATP-binding</keyword>
<keyword evidence="5 11" id="KW-0762">Sugar transport</keyword>
<dbReference type="GO" id="GO:0016887">
    <property type="term" value="F:ATP hydrolysis activity"/>
    <property type="evidence" value="ECO:0007669"/>
    <property type="project" value="InterPro"/>
</dbReference>
<evidence type="ECO:0000256" key="8">
    <source>
        <dbReference type="ARBA" id="ARBA00022840"/>
    </source>
</evidence>
<dbReference type="GO" id="GO:0043211">
    <property type="term" value="F:ABC-type carbohydrate transporter activity"/>
    <property type="evidence" value="ECO:0007669"/>
    <property type="project" value="UniProtKB-UniRule"/>
</dbReference>
<keyword evidence="4" id="KW-1003">Cell membrane</keyword>
<evidence type="ECO:0000313" key="13">
    <source>
        <dbReference type="EMBL" id="OAP36997.1"/>
    </source>
</evidence>
<dbReference type="SMART" id="SM00382">
    <property type="entry name" value="AAA"/>
    <property type="match status" value="2"/>
</dbReference>
<dbReference type="GO" id="GO:0005524">
    <property type="term" value="F:ATP binding"/>
    <property type="evidence" value="ECO:0007669"/>
    <property type="project" value="UniProtKB-UniRule"/>
</dbReference>
<dbReference type="Gene3D" id="3.40.50.300">
    <property type="entry name" value="P-loop containing nucleotide triphosphate hydrolases"/>
    <property type="match status" value="2"/>
</dbReference>
<dbReference type="CDD" id="cd03215">
    <property type="entry name" value="ABC_Carb_Monos_II"/>
    <property type="match status" value="1"/>
</dbReference>
<accession>A0A178XP53</accession>
<dbReference type="InterPro" id="IPR050107">
    <property type="entry name" value="ABC_carbohydrate_import_ATPase"/>
</dbReference>
<evidence type="ECO:0000256" key="5">
    <source>
        <dbReference type="ARBA" id="ARBA00022597"/>
    </source>
</evidence>
<evidence type="ECO:0000259" key="12">
    <source>
        <dbReference type="PROSITE" id="PS50893"/>
    </source>
</evidence>
<comment type="function">
    <text evidence="11">Part of an ABC transporter complex involved in carbohydrate import. Could be involved in ribose, galactose and/or methyl galactoside import. Responsible for energy coupling to the transport system.</text>
</comment>
<dbReference type="GO" id="GO:0005886">
    <property type="term" value="C:plasma membrane"/>
    <property type="evidence" value="ECO:0007669"/>
    <property type="project" value="UniProtKB-SubCell"/>
</dbReference>
<evidence type="ECO:0000256" key="7">
    <source>
        <dbReference type="ARBA" id="ARBA00022741"/>
    </source>
</evidence>
<dbReference type="SUPFAM" id="SSF52540">
    <property type="entry name" value="P-loop containing nucleoside triphosphate hydrolases"/>
    <property type="match status" value="2"/>
</dbReference>
<dbReference type="STRING" id="1472378.AU381_20690"/>
<dbReference type="Pfam" id="PF00005">
    <property type="entry name" value="ABC_tran"/>
    <property type="match status" value="2"/>
</dbReference>
<dbReference type="CDD" id="cd03216">
    <property type="entry name" value="ABC_Carb_Monos_I"/>
    <property type="match status" value="1"/>
</dbReference>
<evidence type="ECO:0000256" key="4">
    <source>
        <dbReference type="ARBA" id="ARBA00022475"/>
    </source>
</evidence>
<dbReference type="OrthoDB" id="9805029at2"/>
<evidence type="ECO:0000256" key="6">
    <source>
        <dbReference type="ARBA" id="ARBA00022737"/>
    </source>
</evidence>
<dbReference type="InterPro" id="IPR003439">
    <property type="entry name" value="ABC_transporter-like_ATP-bd"/>
</dbReference>
<comment type="subcellular location">
    <subcellularLocation>
        <location evidence="11">Cell inner membrane</location>
        <topology evidence="11">Peripheral membrane protein</topology>
    </subcellularLocation>
    <subcellularLocation>
        <location evidence="1">Cell membrane</location>
        <topology evidence="1">Peripheral membrane protein</topology>
    </subcellularLocation>
</comment>
<gene>
    <name evidence="13" type="ORF">AU381_20690</name>
</gene>
<keyword evidence="11" id="KW-0997">Cell inner membrane</keyword>
<protein>
    <recommendedName>
        <fullName evidence="11">Ribose/galactose/methyl galactoside import ATP-binding protein</fullName>
        <ecNumber evidence="11">7.5.2.11</ecNumber>
    </recommendedName>
</protein>
<reference evidence="13 14" key="1">
    <citation type="journal article" date="2016" name="Int. J. Syst. Evol. Microbiol.">
        <title>Ensifer glycinis sp. nov., an novel rhizobial species associated with Glycine spp.</title>
        <authorList>
            <person name="Yan H."/>
            <person name="Yan J."/>
            <person name="Sui X.H."/>
            <person name="Wang E.T."/>
            <person name="Chen W.X."/>
            <person name="Zhang X.X."/>
            <person name="Chen W.F."/>
        </authorList>
    </citation>
    <scope>NUCLEOTIDE SEQUENCE [LARGE SCALE GENOMIC DNA]</scope>
    <source>
        <strain evidence="13 14">CCBAU 23380</strain>
    </source>
</reference>
<dbReference type="FunFam" id="3.40.50.300:FF:000127">
    <property type="entry name" value="Ribose import ATP-binding protein RbsA"/>
    <property type="match status" value="1"/>
</dbReference>
<sequence>MTLSPTTMAAVRASGAIPNAEYLLAAEGVRKEFPGVVALDDVQFKLKRGTVHALMGENGAGKSTLMKILAGIYHPDQGEVKLRGVDIQLKSPLDALENGIAMIHQELNLMPFMTVAENIWIRREPKNRFGFVDHGEMRRMTAKLFERLKIDIDPEIEVRHLSVANRQMVEIAKAVSYESDVLIMDEPTSALTEREVAHLFEIIRDLRSQGIGIVYITHKMNELFEIADEFSVFRDGKYIGTHASSEVTRDDIIRMMVGREITQMFPKEEVPIGDVVLSVKNLTLNGVFHEVSFDVRAGEILGVAGLVGSGRSNVAETLFGVTPASSGTIAIDGKEVVIDNPNTAIRNRMAFLTEDRKDTGCLLILDILENMQIAVLQDRFVKRGFVSEKEVNAACEEMSRKLRVKTPNLQERIENLSGGNQQKVLIGRWLLTNPHILILDEPTRGIDVGAKAEIHRLVTELARNGVAVIMISSEMPEVLGMSDRIMVMHEGRVTGFLDRAEATQIKVMELAAR</sequence>
<evidence type="ECO:0000256" key="10">
    <source>
        <dbReference type="ARBA" id="ARBA00023136"/>
    </source>
</evidence>
<dbReference type="Proteomes" id="UP000094025">
    <property type="component" value="Unassembled WGS sequence"/>
</dbReference>
<proteinExistence type="inferred from homology"/>
<comment type="caution">
    <text evidence="13">The sequence shown here is derived from an EMBL/GenBank/DDBJ whole genome shotgun (WGS) entry which is preliminary data.</text>
</comment>
<comment type="catalytic activity">
    <reaction evidence="11">
        <text>D-galactose(out) + ATP + H2O = D-galactose(in) + ADP + phosphate + H(+)</text>
        <dbReference type="Rhea" id="RHEA:60156"/>
        <dbReference type="ChEBI" id="CHEBI:4139"/>
        <dbReference type="ChEBI" id="CHEBI:15377"/>
        <dbReference type="ChEBI" id="CHEBI:15378"/>
        <dbReference type="ChEBI" id="CHEBI:30616"/>
        <dbReference type="ChEBI" id="CHEBI:43474"/>
        <dbReference type="ChEBI" id="CHEBI:456216"/>
        <dbReference type="EC" id="7.5.2.11"/>
    </reaction>
</comment>
<organism evidence="13 14">
    <name type="scientific">Sinorhizobium glycinis</name>
    <dbReference type="NCBI Taxonomy" id="1472378"/>
    <lineage>
        <taxon>Bacteria</taxon>
        <taxon>Pseudomonadati</taxon>
        <taxon>Pseudomonadota</taxon>
        <taxon>Alphaproteobacteria</taxon>
        <taxon>Hyphomicrobiales</taxon>
        <taxon>Rhizobiaceae</taxon>
        <taxon>Sinorhizobium/Ensifer group</taxon>
        <taxon>Sinorhizobium</taxon>
    </lineage>
</organism>
<dbReference type="PROSITE" id="PS00211">
    <property type="entry name" value="ABC_TRANSPORTER_1"/>
    <property type="match status" value="1"/>
</dbReference>
<keyword evidence="6" id="KW-0677">Repeat</keyword>
<dbReference type="InterPro" id="IPR003593">
    <property type="entry name" value="AAA+_ATPase"/>
</dbReference>
<evidence type="ECO:0000256" key="2">
    <source>
        <dbReference type="ARBA" id="ARBA00005417"/>
    </source>
</evidence>
<dbReference type="AlphaFoldDB" id="A0A178XP53"/>
<dbReference type="FunFam" id="3.40.50.300:FF:000126">
    <property type="entry name" value="Galactose/methyl galactoside import ATP-binding protein MglA"/>
    <property type="match status" value="1"/>
</dbReference>
<dbReference type="EC" id="7.5.2.11" evidence="11"/>
<keyword evidence="14" id="KW-1185">Reference proteome</keyword>
<keyword evidence="7 11" id="KW-0547">Nucleotide-binding</keyword>
<feature type="domain" description="ABC transporter" evidence="12">
    <location>
        <begin position="24"/>
        <end position="260"/>
    </location>
</feature>
<dbReference type="PROSITE" id="PS50893">
    <property type="entry name" value="ABC_TRANSPORTER_2"/>
    <property type="match status" value="2"/>
</dbReference>
<dbReference type="RefSeq" id="WP_064244221.1">
    <property type="nucleotide sequence ID" value="NZ_LPUX01000064.1"/>
</dbReference>
<evidence type="ECO:0000256" key="9">
    <source>
        <dbReference type="ARBA" id="ARBA00022967"/>
    </source>
</evidence>
<evidence type="ECO:0000256" key="3">
    <source>
        <dbReference type="ARBA" id="ARBA00022448"/>
    </source>
</evidence>
<evidence type="ECO:0000256" key="11">
    <source>
        <dbReference type="RuleBase" id="RU367029"/>
    </source>
</evidence>
<keyword evidence="3 11" id="KW-0813">Transport</keyword>
<dbReference type="PANTHER" id="PTHR43790:SF7">
    <property type="entry name" value="GALACTOSE_METHYL GALACTOSIDE IMPORT ATP-BINDING PROTEIN MGLA"/>
    <property type="match status" value="1"/>
</dbReference>
<keyword evidence="10 11" id="KW-0472">Membrane</keyword>
<evidence type="ECO:0000313" key="14">
    <source>
        <dbReference type="Proteomes" id="UP000094025"/>
    </source>
</evidence>
<dbReference type="InterPro" id="IPR017871">
    <property type="entry name" value="ABC_transporter-like_CS"/>
</dbReference>
<feature type="domain" description="ABC transporter" evidence="12">
    <location>
        <begin position="270"/>
        <end position="510"/>
    </location>
</feature>
<dbReference type="GO" id="GO:0015749">
    <property type="term" value="P:monosaccharide transmembrane transport"/>
    <property type="evidence" value="ECO:0007669"/>
    <property type="project" value="UniProtKB-ARBA"/>
</dbReference>
<keyword evidence="9 11" id="KW-1278">Translocase</keyword>
<dbReference type="InterPro" id="IPR027417">
    <property type="entry name" value="P-loop_NTPase"/>
</dbReference>
<dbReference type="EMBL" id="LPUX01000064">
    <property type="protein sequence ID" value="OAP36997.1"/>
    <property type="molecule type" value="Genomic_DNA"/>
</dbReference>
<comment type="similarity">
    <text evidence="2 11">Belongs to the ABC transporter superfamily.</text>
</comment>
<name>A0A178XP53_9HYPH</name>
<dbReference type="PANTHER" id="PTHR43790">
    <property type="entry name" value="CARBOHYDRATE TRANSPORT ATP-BINDING PROTEIN MG119-RELATED"/>
    <property type="match status" value="1"/>
</dbReference>